<evidence type="ECO:0000256" key="1">
    <source>
        <dbReference type="ARBA" id="ARBA00001400"/>
    </source>
</evidence>
<dbReference type="AlphaFoldDB" id="A0A955RKI2"/>
<dbReference type="GO" id="GO:0097510">
    <property type="term" value="P:base-excision repair, AP site formation via deaminated base removal"/>
    <property type="evidence" value="ECO:0007669"/>
    <property type="project" value="TreeGrafter"/>
</dbReference>
<dbReference type="GO" id="GO:0004844">
    <property type="term" value="F:uracil DNA N-glycosylase activity"/>
    <property type="evidence" value="ECO:0007669"/>
    <property type="project" value="UniProtKB-UniRule"/>
</dbReference>
<feature type="active site" description="Proton acceptor" evidence="8 9">
    <location>
        <position position="65"/>
    </location>
</feature>
<gene>
    <name evidence="8 12" type="primary">ung</name>
    <name evidence="12" type="ORF">KC717_02045</name>
</gene>
<dbReference type="EMBL" id="JAGQLH010000018">
    <property type="protein sequence ID" value="MCA9385408.1"/>
    <property type="molecule type" value="Genomic_DNA"/>
</dbReference>
<dbReference type="NCBIfam" id="TIGR00628">
    <property type="entry name" value="ung"/>
    <property type="match status" value="1"/>
</dbReference>
<dbReference type="PANTHER" id="PTHR11264:SF0">
    <property type="entry name" value="URACIL-DNA GLYCOSYLASE"/>
    <property type="match status" value="1"/>
</dbReference>
<sequence>MTIQIDPTWREQLHSEFEKPYFKELVSFVKKQYATNTIYPPPKLIFNAFNCTPFNRVKVVIIGQDPYHGKGQAHGLSFSVQEGTTIPPSLQNIYKEITSDLERPSPTSGDLSYWAEQGVLLLNATLTVQAKSPGSHQGKGWEEFTDKAIEILSNKRRHVVFLLWGAYAQKKKSLINPDNGHLILTSPHPSPFSANKGFFGSKHFSKTNKFLTDHDFMEIDW</sequence>
<dbReference type="SMART" id="SM00987">
    <property type="entry name" value="UreE_C"/>
    <property type="match status" value="1"/>
</dbReference>
<evidence type="ECO:0000313" key="12">
    <source>
        <dbReference type="EMBL" id="MCA9385408.1"/>
    </source>
</evidence>
<organism evidence="12 13">
    <name type="scientific">Candidatus Dojkabacteria bacterium</name>
    <dbReference type="NCBI Taxonomy" id="2099670"/>
    <lineage>
        <taxon>Bacteria</taxon>
        <taxon>Candidatus Dojkabacteria</taxon>
    </lineage>
</organism>
<dbReference type="EC" id="3.2.2.27" evidence="4 8"/>
<evidence type="ECO:0000256" key="10">
    <source>
        <dbReference type="RuleBase" id="RU003780"/>
    </source>
</evidence>
<keyword evidence="12" id="KW-0326">Glycosidase</keyword>
<dbReference type="GO" id="GO:0005737">
    <property type="term" value="C:cytoplasm"/>
    <property type="evidence" value="ECO:0007669"/>
    <property type="project" value="UniProtKB-SubCell"/>
</dbReference>
<dbReference type="InterPro" id="IPR002043">
    <property type="entry name" value="UDG_fam1"/>
</dbReference>
<proteinExistence type="inferred from homology"/>
<protein>
    <recommendedName>
        <fullName evidence="4 8">Uracil-DNA glycosylase</fullName>
        <shortName evidence="8">UDG</shortName>
        <ecNumber evidence="4 8">3.2.2.27</ecNumber>
    </recommendedName>
</protein>
<name>A0A955RKI2_9BACT</name>
<dbReference type="NCBIfam" id="NF003592">
    <property type="entry name" value="PRK05254.1-5"/>
    <property type="match status" value="1"/>
</dbReference>
<reference evidence="12" key="2">
    <citation type="journal article" date="2021" name="Microbiome">
        <title>Successional dynamics and alternative stable states in a saline activated sludge microbial community over 9 years.</title>
        <authorList>
            <person name="Wang Y."/>
            <person name="Ye J."/>
            <person name="Ju F."/>
            <person name="Liu L."/>
            <person name="Boyd J.A."/>
            <person name="Deng Y."/>
            <person name="Parks D.H."/>
            <person name="Jiang X."/>
            <person name="Yin X."/>
            <person name="Woodcroft B.J."/>
            <person name="Tyson G.W."/>
            <person name="Hugenholtz P."/>
            <person name="Polz M.F."/>
            <person name="Zhang T."/>
        </authorList>
    </citation>
    <scope>NUCLEOTIDE SEQUENCE</scope>
    <source>
        <strain evidence="12">HKST-UBA11</strain>
    </source>
</reference>
<evidence type="ECO:0000256" key="9">
    <source>
        <dbReference type="PROSITE-ProRule" id="PRU10072"/>
    </source>
</evidence>
<comment type="similarity">
    <text evidence="3 8 10">Belongs to the uracil-DNA glycosylase (UDG) superfamily. UNG family.</text>
</comment>
<dbReference type="Gene3D" id="3.40.470.10">
    <property type="entry name" value="Uracil-DNA glycosylase-like domain"/>
    <property type="match status" value="1"/>
</dbReference>
<dbReference type="InterPro" id="IPR018085">
    <property type="entry name" value="Ura-DNA_Glyclase_AS"/>
</dbReference>
<comment type="function">
    <text evidence="2 8 10">Excises uracil residues from the DNA which can arise as a result of misincorporation of dUMP residues by DNA polymerase or due to deamination of cytosine.</text>
</comment>
<feature type="domain" description="Uracil-DNA glycosylase-like" evidence="11">
    <location>
        <begin position="50"/>
        <end position="211"/>
    </location>
</feature>
<keyword evidence="5 8" id="KW-0227">DNA damage</keyword>
<dbReference type="InterPro" id="IPR036895">
    <property type="entry name" value="Uracil-DNA_glycosylase-like_sf"/>
</dbReference>
<reference evidence="12" key="1">
    <citation type="submission" date="2020-04" db="EMBL/GenBank/DDBJ databases">
        <authorList>
            <person name="Zhang T."/>
        </authorList>
    </citation>
    <scope>NUCLEOTIDE SEQUENCE</scope>
    <source>
        <strain evidence="12">HKST-UBA11</strain>
    </source>
</reference>
<evidence type="ECO:0000313" key="13">
    <source>
        <dbReference type="Proteomes" id="UP000754563"/>
    </source>
</evidence>
<dbReference type="SMART" id="SM00986">
    <property type="entry name" value="UDG"/>
    <property type="match status" value="1"/>
</dbReference>
<comment type="subcellular location">
    <subcellularLocation>
        <location evidence="8">Cytoplasm</location>
    </subcellularLocation>
</comment>
<evidence type="ECO:0000256" key="6">
    <source>
        <dbReference type="ARBA" id="ARBA00022801"/>
    </source>
</evidence>
<dbReference type="InterPro" id="IPR005122">
    <property type="entry name" value="Uracil-DNA_glycosylase-like"/>
</dbReference>
<dbReference type="FunFam" id="3.40.470.10:FF:000001">
    <property type="entry name" value="Uracil-DNA glycosylase"/>
    <property type="match status" value="1"/>
</dbReference>
<dbReference type="NCBIfam" id="NF003591">
    <property type="entry name" value="PRK05254.1-4"/>
    <property type="match status" value="1"/>
</dbReference>
<dbReference type="PROSITE" id="PS00130">
    <property type="entry name" value="U_DNA_GLYCOSYLASE"/>
    <property type="match status" value="1"/>
</dbReference>
<dbReference type="PANTHER" id="PTHR11264">
    <property type="entry name" value="URACIL-DNA GLYCOSYLASE"/>
    <property type="match status" value="1"/>
</dbReference>
<evidence type="ECO:0000256" key="4">
    <source>
        <dbReference type="ARBA" id="ARBA00012030"/>
    </source>
</evidence>
<evidence type="ECO:0000256" key="5">
    <source>
        <dbReference type="ARBA" id="ARBA00022763"/>
    </source>
</evidence>
<dbReference type="CDD" id="cd10027">
    <property type="entry name" value="UDG-F1-like"/>
    <property type="match status" value="1"/>
</dbReference>
<keyword evidence="6 8" id="KW-0378">Hydrolase</keyword>
<evidence type="ECO:0000256" key="8">
    <source>
        <dbReference type="HAMAP-Rule" id="MF_00148"/>
    </source>
</evidence>
<keyword evidence="7 8" id="KW-0234">DNA repair</keyword>
<dbReference type="HAMAP" id="MF_00148">
    <property type="entry name" value="UDG"/>
    <property type="match status" value="1"/>
</dbReference>
<evidence type="ECO:0000256" key="3">
    <source>
        <dbReference type="ARBA" id="ARBA00008184"/>
    </source>
</evidence>
<evidence type="ECO:0000259" key="11">
    <source>
        <dbReference type="SMART" id="SM00986"/>
    </source>
</evidence>
<comment type="catalytic activity">
    <reaction evidence="1 8 10">
        <text>Hydrolyzes single-stranded DNA or mismatched double-stranded DNA and polynucleotides, releasing free uracil.</text>
        <dbReference type="EC" id="3.2.2.27"/>
    </reaction>
</comment>
<dbReference type="Proteomes" id="UP000754563">
    <property type="component" value="Unassembled WGS sequence"/>
</dbReference>
<dbReference type="SUPFAM" id="SSF52141">
    <property type="entry name" value="Uracil-DNA glycosylase-like"/>
    <property type="match status" value="1"/>
</dbReference>
<evidence type="ECO:0000256" key="7">
    <source>
        <dbReference type="ARBA" id="ARBA00023204"/>
    </source>
</evidence>
<dbReference type="NCBIfam" id="NF003589">
    <property type="entry name" value="PRK05254.1-2"/>
    <property type="match status" value="1"/>
</dbReference>
<dbReference type="NCBIfam" id="NF003588">
    <property type="entry name" value="PRK05254.1-1"/>
    <property type="match status" value="1"/>
</dbReference>
<keyword evidence="8" id="KW-0963">Cytoplasm</keyword>
<dbReference type="Pfam" id="PF03167">
    <property type="entry name" value="UDG"/>
    <property type="match status" value="1"/>
</dbReference>
<comment type="caution">
    <text evidence="12">The sequence shown here is derived from an EMBL/GenBank/DDBJ whole genome shotgun (WGS) entry which is preliminary data.</text>
</comment>
<accession>A0A955RKI2</accession>
<evidence type="ECO:0000256" key="2">
    <source>
        <dbReference type="ARBA" id="ARBA00002631"/>
    </source>
</evidence>